<reference evidence="1 2" key="1">
    <citation type="journal article" date="2019" name="J Genomics">
        <title>The Draft Genome of a Hydrogen-producing Cyanobacterium, Arthrospira platensis NIES-46.</title>
        <authorList>
            <person name="Suzuki S."/>
            <person name="Yamaguchi H."/>
            <person name="Kawachi M."/>
        </authorList>
    </citation>
    <scope>NUCLEOTIDE SEQUENCE [LARGE SCALE GENOMIC DNA]</scope>
    <source>
        <strain evidence="1 2">NIES-46</strain>
    </source>
</reference>
<organism evidence="1 2">
    <name type="scientific">Limnospira platensis NIES-46</name>
    <dbReference type="NCBI Taxonomy" id="1236695"/>
    <lineage>
        <taxon>Bacteria</taxon>
        <taxon>Bacillati</taxon>
        <taxon>Cyanobacteriota</taxon>
        <taxon>Cyanophyceae</taxon>
        <taxon>Oscillatoriophycideae</taxon>
        <taxon>Oscillatoriales</taxon>
        <taxon>Sirenicapillariaceae</taxon>
        <taxon>Limnospira</taxon>
    </lineage>
</organism>
<gene>
    <name evidence="1" type="ORF">NIES46_45310</name>
</gene>
<sequence length="31" mass="3736">MIENSMPVPYSLIVTIYVQKQLKQLKEEKRK</sequence>
<evidence type="ECO:0000313" key="1">
    <source>
        <dbReference type="EMBL" id="GCE96459.1"/>
    </source>
</evidence>
<keyword evidence="2" id="KW-1185">Reference proteome</keyword>
<comment type="caution">
    <text evidence="1">The sequence shown here is derived from an EMBL/GenBank/DDBJ whole genome shotgun (WGS) entry which is preliminary data.</text>
</comment>
<evidence type="ECO:0000313" key="2">
    <source>
        <dbReference type="Proteomes" id="UP000326169"/>
    </source>
</evidence>
<dbReference type="EMBL" id="BIMW01000192">
    <property type="protein sequence ID" value="GCE96459.1"/>
    <property type="molecule type" value="Genomic_DNA"/>
</dbReference>
<dbReference type="Proteomes" id="UP000326169">
    <property type="component" value="Unassembled WGS sequence"/>
</dbReference>
<accession>A0A5M3TFV1</accession>
<proteinExistence type="predicted"/>
<protein>
    <submittedName>
        <fullName evidence="1">Uncharacterized protein</fullName>
    </submittedName>
</protein>
<name>A0A5M3TFV1_LIMPL</name>